<dbReference type="SMART" id="SM00245">
    <property type="entry name" value="TSPc"/>
    <property type="match status" value="1"/>
</dbReference>
<dbReference type="Pfam" id="PF03572">
    <property type="entry name" value="Peptidase_S41"/>
    <property type="match status" value="1"/>
</dbReference>
<keyword evidence="3" id="KW-1185">Reference proteome</keyword>
<name>A0ABV8AQ78_9BACT</name>
<dbReference type="InterPro" id="IPR036034">
    <property type="entry name" value="PDZ_sf"/>
</dbReference>
<organism evidence="2 3">
    <name type="scientific">Algoriphagus namhaensis</name>
    <dbReference type="NCBI Taxonomy" id="915353"/>
    <lineage>
        <taxon>Bacteria</taxon>
        <taxon>Pseudomonadati</taxon>
        <taxon>Bacteroidota</taxon>
        <taxon>Cytophagia</taxon>
        <taxon>Cytophagales</taxon>
        <taxon>Cyclobacteriaceae</taxon>
        <taxon>Algoriphagus</taxon>
    </lineage>
</organism>
<reference evidence="3" key="1">
    <citation type="journal article" date="2019" name="Int. J. Syst. Evol. Microbiol.">
        <title>The Global Catalogue of Microorganisms (GCM) 10K type strain sequencing project: providing services to taxonomists for standard genome sequencing and annotation.</title>
        <authorList>
            <consortium name="The Broad Institute Genomics Platform"/>
            <consortium name="The Broad Institute Genome Sequencing Center for Infectious Disease"/>
            <person name="Wu L."/>
            <person name="Ma J."/>
        </authorList>
    </citation>
    <scope>NUCLEOTIDE SEQUENCE [LARGE SCALE GENOMIC DNA]</scope>
    <source>
        <strain evidence="3">CCUG 60523</strain>
    </source>
</reference>
<dbReference type="PROSITE" id="PS51257">
    <property type="entry name" value="PROKAR_LIPOPROTEIN"/>
    <property type="match status" value="1"/>
</dbReference>
<dbReference type="InterPro" id="IPR041613">
    <property type="entry name" value="Pept_S41_N"/>
</dbReference>
<dbReference type="CDD" id="cd07561">
    <property type="entry name" value="Peptidase_S41_CPP_like"/>
    <property type="match status" value="1"/>
</dbReference>
<evidence type="ECO:0000313" key="2">
    <source>
        <dbReference type="EMBL" id="MFC3878834.1"/>
    </source>
</evidence>
<feature type="domain" description="Tail specific protease" evidence="1">
    <location>
        <begin position="187"/>
        <end position="382"/>
    </location>
</feature>
<dbReference type="SUPFAM" id="SSF52096">
    <property type="entry name" value="ClpP/crotonase"/>
    <property type="match status" value="1"/>
</dbReference>
<comment type="caution">
    <text evidence="2">The sequence shown here is derived from an EMBL/GenBank/DDBJ whole genome shotgun (WGS) entry which is preliminary data.</text>
</comment>
<dbReference type="Gene3D" id="3.90.226.10">
    <property type="entry name" value="2-enoyl-CoA Hydratase, Chain A, domain 1"/>
    <property type="match status" value="1"/>
</dbReference>
<evidence type="ECO:0000259" key="1">
    <source>
        <dbReference type="SMART" id="SM00245"/>
    </source>
</evidence>
<dbReference type="Gene3D" id="3.30.750.170">
    <property type="match status" value="1"/>
</dbReference>
<dbReference type="Pfam" id="PF17820">
    <property type="entry name" value="PDZ_6"/>
    <property type="match status" value="1"/>
</dbReference>
<evidence type="ECO:0000313" key="3">
    <source>
        <dbReference type="Proteomes" id="UP001595805"/>
    </source>
</evidence>
<protein>
    <submittedName>
        <fullName evidence="2">S41 family peptidase</fullName>
    </submittedName>
</protein>
<dbReference type="Pfam" id="PF18294">
    <property type="entry name" value="Pept_S41_N"/>
    <property type="match status" value="1"/>
</dbReference>
<dbReference type="SUPFAM" id="SSF50156">
    <property type="entry name" value="PDZ domain-like"/>
    <property type="match status" value="1"/>
</dbReference>
<dbReference type="PANTHER" id="PTHR32060">
    <property type="entry name" value="TAIL-SPECIFIC PROTEASE"/>
    <property type="match status" value="1"/>
</dbReference>
<dbReference type="PANTHER" id="PTHR32060:SF30">
    <property type="entry name" value="CARBOXY-TERMINAL PROCESSING PROTEASE CTPA"/>
    <property type="match status" value="1"/>
</dbReference>
<dbReference type="InterPro" id="IPR005151">
    <property type="entry name" value="Tail-specific_protease"/>
</dbReference>
<dbReference type="Proteomes" id="UP001595805">
    <property type="component" value="Unassembled WGS sequence"/>
</dbReference>
<dbReference type="InterPro" id="IPR029045">
    <property type="entry name" value="ClpP/crotonase-like_dom_sf"/>
</dbReference>
<dbReference type="EMBL" id="JBHRZS010000002">
    <property type="protein sequence ID" value="MFC3878834.1"/>
    <property type="molecule type" value="Genomic_DNA"/>
</dbReference>
<dbReference type="RefSeq" id="WP_377902665.1">
    <property type="nucleotide sequence ID" value="NZ_JBHRZS010000002.1"/>
</dbReference>
<sequence>MQIEKIIPYFVIALAMSLGYACNNDDDAPPPVDPGSNEAANRWISAVMNEVYFWLDDIRTPIADTSDPEDYFESLLNRPTDRFSAIFPDYDELIGSLTGVTLEAGYEFTLFRAAPGSDDVIAEISYVKKMSPASSAGLVRGDIITQINGTTLTVDNFRDLLGQIDQPHTITYRSFNETADAYEDRGELSLTPVQLVENPNFLDTVYTIDNEKIGYVVYHYFNPGPAIGATAYDDEMDEIFGSFRSAGINHLIIDFRYNGGGFVSSAINLASLVAPGVTDQNVFSKTRYNDFLMQFEELQNVQNFFRTKAQNLGNTLSGNRVYILTSERTASASELIINGLRPYMDVFIIGDQTTGKNVGSIPFEDEDNPSNSYGILPIVTQSLNSLDESDYSEGFTPNIIALERTERLLPLGDVNELLLRTAIQQITGEAPSGRFEQLERLDIGSTLDRKINSGILIEDRISKIIKEKNLMLH</sequence>
<gene>
    <name evidence="2" type="ORF">ACFOSV_01530</name>
</gene>
<dbReference type="Gene3D" id="2.30.42.10">
    <property type="match status" value="1"/>
</dbReference>
<proteinExistence type="predicted"/>
<accession>A0ABV8AQ78</accession>
<dbReference type="InterPro" id="IPR041489">
    <property type="entry name" value="PDZ_6"/>
</dbReference>